<gene>
    <name evidence="1" type="ORF">COEREDRAFT_80760</name>
</gene>
<dbReference type="STRING" id="763665.A0A2G5BEB0"/>
<dbReference type="EMBL" id="KZ303496">
    <property type="protein sequence ID" value="PIA17047.1"/>
    <property type="molecule type" value="Genomic_DNA"/>
</dbReference>
<evidence type="ECO:0000313" key="2">
    <source>
        <dbReference type="Proteomes" id="UP000242474"/>
    </source>
</evidence>
<dbReference type="OrthoDB" id="2209929at2759"/>
<reference evidence="1 2" key="1">
    <citation type="journal article" date="2015" name="Genome Biol. Evol.">
        <title>Phylogenomic analyses indicate that early fungi evolved digesting cell walls of algal ancestors of land plants.</title>
        <authorList>
            <person name="Chang Y."/>
            <person name="Wang S."/>
            <person name="Sekimoto S."/>
            <person name="Aerts A.L."/>
            <person name="Choi C."/>
            <person name="Clum A."/>
            <person name="LaButti K.M."/>
            <person name="Lindquist E.A."/>
            <person name="Yee Ngan C."/>
            <person name="Ohm R.A."/>
            <person name="Salamov A.A."/>
            <person name="Grigoriev I.V."/>
            <person name="Spatafora J.W."/>
            <person name="Berbee M.L."/>
        </authorList>
    </citation>
    <scope>NUCLEOTIDE SEQUENCE [LARGE SCALE GENOMIC DNA]</scope>
    <source>
        <strain evidence="1 2">NRRL 1564</strain>
    </source>
</reference>
<dbReference type="Proteomes" id="UP000242474">
    <property type="component" value="Unassembled WGS sequence"/>
</dbReference>
<proteinExistence type="predicted"/>
<organism evidence="1 2">
    <name type="scientific">Coemansia reversa (strain ATCC 12441 / NRRL 1564)</name>
    <dbReference type="NCBI Taxonomy" id="763665"/>
    <lineage>
        <taxon>Eukaryota</taxon>
        <taxon>Fungi</taxon>
        <taxon>Fungi incertae sedis</taxon>
        <taxon>Zoopagomycota</taxon>
        <taxon>Kickxellomycotina</taxon>
        <taxon>Kickxellomycetes</taxon>
        <taxon>Kickxellales</taxon>
        <taxon>Kickxellaceae</taxon>
        <taxon>Coemansia</taxon>
    </lineage>
</organism>
<evidence type="ECO:0000313" key="1">
    <source>
        <dbReference type="EMBL" id="PIA17047.1"/>
    </source>
</evidence>
<feature type="non-terminal residue" evidence="1">
    <location>
        <position position="1"/>
    </location>
</feature>
<sequence length="78" mass="9183">FDGFTISVSALHRHLVEKCRLTLKKLEKLPAEQNSDRVIALRKERVEQWKQMKDLDFTTNCVFIDKAGFNIHIHRNFG</sequence>
<dbReference type="AlphaFoldDB" id="A0A2G5BEB0"/>
<protein>
    <submittedName>
        <fullName evidence="1">Uncharacterized protein</fullName>
    </submittedName>
</protein>
<accession>A0A2G5BEB0</accession>
<name>A0A2G5BEB0_COERN</name>
<keyword evidence="2" id="KW-1185">Reference proteome</keyword>